<evidence type="ECO:0000256" key="5">
    <source>
        <dbReference type="ARBA" id="ARBA00022989"/>
    </source>
</evidence>
<dbReference type="Pfam" id="PF00528">
    <property type="entry name" value="BPD_transp_1"/>
    <property type="match status" value="1"/>
</dbReference>
<feature type="transmembrane region" description="Helical" evidence="7">
    <location>
        <begin position="254"/>
        <end position="275"/>
    </location>
</feature>
<feature type="domain" description="ABC transmembrane type-1" evidence="8">
    <location>
        <begin position="89"/>
        <end position="272"/>
    </location>
</feature>
<reference evidence="9 10" key="1">
    <citation type="submission" date="2019-09" db="EMBL/GenBank/DDBJ databases">
        <title>Paraburkholderia podalyriae sp. nov., A South African Podalyria-associated rhizobium.</title>
        <authorList>
            <person name="Mavima L."/>
            <person name="Beukes C.W."/>
            <person name="Palmer M."/>
            <person name="De Meyer S.E."/>
            <person name="James E.K."/>
            <person name="Maluk M."/>
            <person name="Avontuur J.R."/>
            <person name="Chan W.Y."/>
            <person name="Venter S.N."/>
            <person name="Steenkamp E.T."/>
        </authorList>
    </citation>
    <scope>NUCLEOTIDE SEQUENCE [LARGE SCALE GENOMIC DNA]</scope>
    <source>
        <strain evidence="9 10">WC7.3b</strain>
    </source>
</reference>
<dbReference type="Proteomes" id="UP000736373">
    <property type="component" value="Unassembled WGS sequence"/>
</dbReference>
<evidence type="ECO:0000256" key="4">
    <source>
        <dbReference type="ARBA" id="ARBA00022692"/>
    </source>
</evidence>
<keyword evidence="2 7" id="KW-0813">Transport</keyword>
<dbReference type="Gene3D" id="1.10.3720.10">
    <property type="entry name" value="MetI-like"/>
    <property type="match status" value="1"/>
</dbReference>
<evidence type="ECO:0000256" key="2">
    <source>
        <dbReference type="ARBA" id="ARBA00022448"/>
    </source>
</evidence>
<evidence type="ECO:0000256" key="1">
    <source>
        <dbReference type="ARBA" id="ARBA00004651"/>
    </source>
</evidence>
<feature type="transmembrane region" description="Helical" evidence="7">
    <location>
        <begin position="224"/>
        <end position="242"/>
    </location>
</feature>
<keyword evidence="6 7" id="KW-0472">Membrane</keyword>
<evidence type="ECO:0000313" key="9">
    <source>
        <dbReference type="EMBL" id="MBC8749778.1"/>
    </source>
</evidence>
<evidence type="ECO:0000259" key="8">
    <source>
        <dbReference type="PROSITE" id="PS50928"/>
    </source>
</evidence>
<dbReference type="InterPro" id="IPR005769">
    <property type="entry name" value="PhnE/PtxC"/>
</dbReference>
<organism evidence="9 10">
    <name type="scientific">Paraburkholderia podalyriae</name>
    <dbReference type="NCBI Taxonomy" id="1938811"/>
    <lineage>
        <taxon>Bacteria</taxon>
        <taxon>Pseudomonadati</taxon>
        <taxon>Pseudomonadota</taxon>
        <taxon>Betaproteobacteria</taxon>
        <taxon>Burkholderiales</taxon>
        <taxon>Burkholderiaceae</taxon>
        <taxon>Paraburkholderia</taxon>
    </lineage>
</organism>
<comment type="caution">
    <text evidence="9">The sequence shown here is derived from an EMBL/GenBank/DDBJ whole genome shotgun (WGS) entry which is preliminary data.</text>
</comment>
<dbReference type="InterPro" id="IPR035906">
    <property type="entry name" value="MetI-like_sf"/>
</dbReference>
<dbReference type="NCBIfam" id="TIGR01097">
    <property type="entry name" value="PhnE"/>
    <property type="match status" value="1"/>
</dbReference>
<dbReference type="PROSITE" id="PS50928">
    <property type="entry name" value="ABC_TM1"/>
    <property type="match status" value="1"/>
</dbReference>
<dbReference type="CDD" id="cd06261">
    <property type="entry name" value="TM_PBP2"/>
    <property type="match status" value="1"/>
</dbReference>
<gene>
    <name evidence="9" type="primary">phnE</name>
    <name evidence="9" type="ORF">F6X42_25285</name>
</gene>
<evidence type="ECO:0000256" key="3">
    <source>
        <dbReference type="ARBA" id="ARBA00022475"/>
    </source>
</evidence>
<protein>
    <submittedName>
        <fullName evidence="9">Phosphonate ABC transporter, permease protein PhnE</fullName>
    </submittedName>
</protein>
<comment type="similarity">
    <text evidence="7">Belongs to the binding-protein-dependent transport system permease family.</text>
</comment>
<dbReference type="PANTHER" id="PTHR30043:SF1">
    <property type="entry name" value="ABC TRANSPORT SYSTEM PERMEASE PROTEIN P69"/>
    <property type="match status" value="1"/>
</dbReference>
<keyword evidence="10" id="KW-1185">Reference proteome</keyword>
<evidence type="ECO:0000256" key="6">
    <source>
        <dbReference type="ARBA" id="ARBA00023136"/>
    </source>
</evidence>
<dbReference type="SUPFAM" id="SSF161098">
    <property type="entry name" value="MetI-like"/>
    <property type="match status" value="1"/>
</dbReference>
<dbReference type="PANTHER" id="PTHR30043">
    <property type="entry name" value="PHOSPHONATES TRANSPORT SYSTEM PERMEASE PROTEIN"/>
    <property type="match status" value="1"/>
</dbReference>
<sequence length="280" mass="29864">MNVRLFKSPAFAPGKKSRSAVGSGKRNWLYLIAMVVVLCWSYGDAGISPSHLFEGLGNAWRYVAGSADRPQSGFFPPSTARIGDYLAQMVVTIKMAIWGTTLSIPFALLLAFCGARNVVGSGVVYWVSRRVLDLLRSLNELVIALIFVAAVGLGPFSGVMALAVGGIGSLGKLLSEAVEAIDMGQVEAVKSTGANPLPIIMKAFVPQILPAFVSFVLYRFEANVRAATILGVVGAGGIGYFLQESMQVFDNRSVSTILIIIVLTVVVIDNVSAVIRHRID</sequence>
<feature type="transmembrane region" description="Helical" evidence="7">
    <location>
        <begin position="199"/>
        <end position="217"/>
    </location>
</feature>
<keyword evidence="4 7" id="KW-0812">Transmembrane</keyword>
<keyword evidence="3" id="KW-1003">Cell membrane</keyword>
<dbReference type="EMBL" id="VZQQ01000024">
    <property type="protein sequence ID" value="MBC8749778.1"/>
    <property type="molecule type" value="Genomic_DNA"/>
</dbReference>
<name>A0ABR7PU48_9BURK</name>
<proteinExistence type="inferred from homology"/>
<comment type="subcellular location">
    <subcellularLocation>
        <location evidence="1 7">Cell membrane</location>
        <topology evidence="1 7">Multi-pass membrane protein</topology>
    </subcellularLocation>
</comment>
<feature type="transmembrane region" description="Helical" evidence="7">
    <location>
        <begin position="27"/>
        <end position="43"/>
    </location>
</feature>
<evidence type="ECO:0000313" key="10">
    <source>
        <dbReference type="Proteomes" id="UP000736373"/>
    </source>
</evidence>
<dbReference type="InterPro" id="IPR000515">
    <property type="entry name" value="MetI-like"/>
</dbReference>
<keyword evidence="5 7" id="KW-1133">Transmembrane helix</keyword>
<evidence type="ECO:0000256" key="7">
    <source>
        <dbReference type="RuleBase" id="RU363032"/>
    </source>
</evidence>
<feature type="transmembrane region" description="Helical" evidence="7">
    <location>
        <begin position="140"/>
        <end position="164"/>
    </location>
</feature>
<dbReference type="RefSeq" id="WP_187636768.1">
    <property type="nucleotide sequence ID" value="NZ_VZQQ01000024.1"/>
</dbReference>
<feature type="transmembrane region" description="Helical" evidence="7">
    <location>
        <begin position="104"/>
        <end position="128"/>
    </location>
</feature>
<accession>A0ABR7PU48</accession>